<gene>
    <name evidence="1" type="ordered locus">RBRH_01513</name>
</gene>
<dbReference type="STRING" id="882378.RBRH_01513"/>
<organism evidence="1 2">
    <name type="scientific">Mycetohabitans rhizoxinica (strain DSM 19002 / CIP 109453 / HKI 454)</name>
    <name type="common">Paraburkholderia rhizoxinica</name>
    <dbReference type="NCBI Taxonomy" id="882378"/>
    <lineage>
        <taxon>Bacteria</taxon>
        <taxon>Pseudomonadati</taxon>
        <taxon>Pseudomonadota</taxon>
        <taxon>Betaproteobacteria</taxon>
        <taxon>Burkholderiales</taxon>
        <taxon>Burkholderiaceae</taxon>
        <taxon>Mycetohabitans</taxon>
    </lineage>
</organism>
<dbReference type="AlphaFoldDB" id="E5ASI8"/>
<evidence type="ECO:0000313" key="1">
    <source>
        <dbReference type="EMBL" id="CBW75570.1"/>
    </source>
</evidence>
<dbReference type="Gene3D" id="3.30.70.1060">
    <property type="entry name" value="Dimeric alpha+beta barrel"/>
    <property type="match status" value="1"/>
</dbReference>
<dbReference type="KEGG" id="brh:RBRH_01513"/>
<dbReference type="InterPro" id="IPR011008">
    <property type="entry name" value="Dimeric_a/b-barrel"/>
</dbReference>
<evidence type="ECO:0008006" key="3">
    <source>
        <dbReference type="Google" id="ProtNLM"/>
    </source>
</evidence>
<dbReference type="EMBL" id="FR687359">
    <property type="protein sequence ID" value="CBW75570.1"/>
    <property type="molecule type" value="Genomic_DNA"/>
</dbReference>
<dbReference type="eggNOG" id="COG2350">
    <property type="taxonomic scope" value="Bacteria"/>
</dbReference>
<evidence type="ECO:0000313" key="2">
    <source>
        <dbReference type="Proteomes" id="UP000007437"/>
    </source>
</evidence>
<proteinExistence type="predicted"/>
<reference evidence="1 2" key="1">
    <citation type="journal article" date="2011" name="J. Bacteriol.">
        <title>Complete genome sequence of Burkholderia rhizoxinica, an endosymbiont of Rhizopus microsporus.</title>
        <authorList>
            <person name="Lackner G."/>
            <person name="Moebius N."/>
            <person name="Partida-Martinez L."/>
            <person name="Hertweck C."/>
        </authorList>
    </citation>
    <scope>NUCLEOTIDE SEQUENCE [LARGE SCALE GENOMIC DNA]</scope>
    <source>
        <strain evidence="2">DSM 19002 / CIP 109453 / HKI 454</strain>
    </source>
</reference>
<protein>
    <recommendedName>
        <fullName evidence="3">Muconolactone isomerase domain-containing protein</fullName>
    </recommendedName>
</protein>
<dbReference type="HOGENOM" id="CLU_1286795_0_0_4"/>
<sequence>MLQTFKYGNRLYSIFDVAVDPALCSLSTSVDPGPQPFRVKRGSSGMCSGAIRWMNPWSGPADSSRISRNVASIPTGSACRSMVTRASVALKSTTCGHCVHCRHIAVPLHSTHAESWSRMMQFLALSRLRTDRYSDEDFAPLLEDEAQRARTLYIEGSVRQIWYRGDKRGACSILEADSEPAARAMIESLPLVKAGMLELEHLVPLLPYRGFGPR</sequence>
<dbReference type="Proteomes" id="UP000007437">
    <property type="component" value="Chromosome"/>
</dbReference>
<name>E5ASI8_MYCRK</name>
<accession>E5ASI8</accession>
<dbReference type="SUPFAM" id="SSF54909">
    <property type="entry name" value="Dimeric alpha+beta barrel"/>
    <property type="match status" value="1"/>
</dbReference>